<dbReference type="Proteomes" id="UP000268014">
    <property type="component" value="Unassembled WGS sequence"/>
</dbReference>
<dbReference type="WBParaSite" id="HPLM_0001776401-mRNA-1">
    <property type="protein sequence ID" value="HPLM_0001776401-mRNA-1"/>
    <property type="gene ID" value="HPLM_0001776401"/>
</dbReference>
<evidence type="ECO:0000256" key="1">
    <source>
        <dbReference type="SAM" id="Phobius"/>
    </source>
</evidence>
<gene>
    <name evidence="2" type="ORF">HPLM_LOCUS17756</name>
</gene>
<keyword evidence="1" id="KW-0472">Membrane</keyword>
<protein>
    <submittedName>
        <fullName evidence="4">BTP domain-containing protein</fullName>
    </submittedName>
</protein>
<feature type="transmembrane region" description="Helical" evidence="1">
    <location>
        <begin position="7"/>
        <end position="28"/>
    </location>
</feature>
<keyword evidence="1" id="KW-0812">Transmembrane</keyword>
<dbReference type="Pfam" id="PF10320">
    <property type="entry name" value="7TM_GPCR_Srsx"/>
    <property type="match status" value="1"/>
</dbReference>
<reference evidence="2 3" key="2">
    <citation type="submission" date="2018-11" db="EMBL/GenBank/DDBJ databases">
        <authorList>
            <consortium name="Pathogen Informatics"/>
        </authorList>
    </citation>
    <scope>NUCLEOTIDE SEQUENCE [LARGE SCALE GENOMIC DNA]</scope>
    <source>
        <strain evidence="2 3">MHpl1</strain>
    </source>
</reference>
<dbReference type="InterPro" id="IPR019424">
    <property type="entry name" value="7TM_GPCR_Srsx"/>
</dbReference>
<organism evidence="4">
    <name type="scientific">Haemonchus placei</name>
    <name type="common">Barber's pole worm</name>
    <dbReference type="NCBI Taxonomy" id="6290"/>
    <lineage>
        <taxon>Eukaryota</taxon>
        <taxon>Metazoa</taxon>
        <taxon>Ecdysozoa</taxon>
        <taxon>Nematoda</taxon>
        <taxon>Chromadorea</taxon>
        <taxon>Rhabditida</taxon>
        <taxon>Rhabditina</taxon>
        <taxon>Rhabditomorpha</taxon>
        <taxon>Strongyloidea</taxon>
        <taxon>Trichostrongylidae</taxon>
        <taxon>Haemonchus</taxon>
    </lineage>
</organism>
<sequence length="120" mass="13612">MIASYSKYYLVAQILPGCILAIAVEVIALKDLNAEEELLNLDVDLLNWSIFTGLFCNLAYCFNFFVYYINSKEYRAIFDDLLGIGHVKALLCRRKKIGDQQVASLPIARPSNHVTVTHRI</sequence>
<reference evidence="4" key="1">
    <citation type="submission" date="2017-02" db="UniProtKB">
        <authorList>
            <consortium name="WormBaseParasite"/>
        </authorList>
    </citation>
    <scope>IDENTIFICATION</scope>
</reference>
<evidence type="ECO:0000313" key="4">
    <source>
        <dbReference type="WBParaSite" id="HPLM_0001776401-mRNA-1"/>
    </source>
</evidence>
<dbReference type="EMBL" id="UZAF01020134">
    <property type="protein sequence ID" value="VDO66789.1"/>
    <property type="molecule type" value="Genomic_DNA"/>
</dbReference>
<proteinExistence type="predicted"/>
<evidence type="ECO:0000313" key="3">
    <source>
        <dbReference type="Proteomes" id="UP000268014"/>
    </source>
</evidence>
<dbReference type="AlphaFoldDB" id="A0A0N4X0I1"/>
<keyword evidence="1" id="KW-1133">Transmembrane helix</keyword>
<name>A0A0N4X0I1_HAEPC</name>
<dbReference type="OrthoDB" id="5820127at2759"/>
<evidence type="ECO:0000313" key="2">
    <source>
        <dbReference type="EMBL" id="VDO66789.1"/>
    </source>
</evidence>
<feature type="transmembrane region" description="Helical" evidence="1">
    <location>
        <begin position="48"/>
        <end position="69"/>
    </location>
</feature>
<keyword evidence="3" id="KW-1185">Reference proteome</keyword>
<accession>A0A0N4X0I1</accession>